<dbReference type="CDD" id="cd00383">
    <property type="entry name" value="trans_reg_C"/>
    <property type="match status" value="1"/>
</dbReference>
<dbReference type="InterPro" id="IPR011006">
    <property type="entry name" value="CheY-like_superfamily"/>
</dbReference>
<gene>
    <name evidence="9" type="ORF">BLA6863_07709</name>
</gene>
<evidence type="ECO:0000313" key="10">
    <source>
        <dbReference type="Proteomes" id="UP000494170"/>
    </source>
</evidence>
<dbReference type="GO" id="GO:0000976">
    <property type="term" value="F:transcription cis-regulatory region binding"/>
    <property type="evidence" value="ECO:0007669"/>
    <property type="project" value="TreeGrafter"/>
</dbReference>
<keyword evidence="2" id="KW-0902">Two-component regulatory system</keyword>
<name>A0A6P2SR90_BURL3</name>
<dbReference type="InterPro" id="IPR016032">
    <property type="entry name" value="Sig_transdc_resp-reg_C-effctor"/>
</dbReference>
<dbReference type="GO" id="GO:0005829">
    <property type="term" value="C:cytosol"/>
    <property type="evidence" value="ECO:0007669"/>
    <property type="project" value="TreeGrafter"/>
</dbReference>
<dbReference type="InterPro" id="IPR039420">
    <property type="entry name" value="WalR-like"/>
</dbReference>
<evidence type="ECO:0000256" key="2">
    <source>
        <dbReference type="ARBA" id="ARBA00023012"/>
    </source>
</evidence>
<dbReference type="Pfam" id="PF00486">
    <property type="entry name" value="Trans_reg_C"/>
    <property type="match status" value="1"/>
</dbReference>
<organism evidence="9 10">
    <name type="scientific">Burkholderia lata (strain ATCC 17760 / DSM 23089 / LMG 22485 / NCIMB 9086 / R18194 / 383)</name>
    <dbReference type="NCBI Taxonomy" id="482957"/>
    <lineage>
        <taxon>Bacteria</taxon>
        <taxon>Pseudomonadati</taxon>
        <taxon>Pseudomonadota</taxon>
        <taxon>Betaproteobacteria</taxon>
        <taxon>Burkholderiales</taxon>
        <taxon>Burkholderiaceae</taxon>
        <taxon>Burkholderia</taxon>
        <taxon>Burkholderia cepacia complex</taxon>
    </lineage>
</organism>
<evidence type="ECO:0000256" key="3">
    <source>
        <dbReference type="ARBA" id="ARBA00023125"/>
    </source>
</evidence>
<evidence type="ECO:0000256" key="4">
    <source>
        <dbReference type="PROSITE-ProRule" id="PRU00169"/>
    </source>
</evidence>
<reference evidence="9 10" key="1">
    <citation type="submission" date="2019-09" db="EMBL/GenBank/DDBJ databases">
        <authorList>
            <person name="Depoorter E."/>
        </authorList>
    </citation>
    <scope>NUCLEOTIDE SEQUENCE [LARGE SCALE GENOMIC DNA]</scope>
    <source>
        <strain evidence="9">LMG 6863</strain>
    </source>
</reference>
<dbReference type="EMBL" id="CABVPY010000112">
    <property type="protein sequence ID" value="VWC49319.1"/>
    <property type="molecule type" value="Genomic_DNA"/>
</dbReference>
<feature type="domain" description="Response regulatory" evidence="7">
    <location>
        <begin position="1"/>
        <end position="61"/>
    </location>
</feature>
<evidence type="ECO:0000313" key="9">
    <source>
        <dbReference type="EMBL" id="VWC49319.1"/>
    </source>
</evidence>
<dbReference type="AlphaFoldDB" id="A0A6P2SR90"/>
<feature type="domain" description="OmpR/PhoB-type" evidence="8">
    <location>
        <begin position="71"/>
        <end position="170"/>
    </location>
</feature>
<evidence type="ECO:0000256" key="1">
    <source>
        <dbReference type="ARBA" id="ARBA00022553"/>
    </source>
</evidence>
<dbReference type="SUPFAM" id="SSF52172">
    <property type="entry name" value="CheY-like"/>
    <property type="match status" value="1"/>
</dbReference>
<dbReference type="GO" id="GO:0006355">
    <property type="term" value="P:regulation of DNA-templated transcription"/>
    <property type="evidence" value="ECO:0007669"/>
    <property type="project" value="InterPro"/>
</dbReference>
<dbReference type="InterPro" id="IPR001867">
    <property type="entry name" value="OmpR/PhoB-type_DNA-bd"/>
</dbReference>
<feature type="region of interest" description="Disordered" evidence="6">
    <location>
        <begin position="173"/>
        <end position="203"/>
    </location>
</feature>
<dbReference type="PANTHER" id="PTHR48111:SF40">
    <property type="entry name" value="PHOSPHATE REGULON TRANSCRIPTIONAL REGULATORY PROTEIN PHOB"/>
    <property type="match status" value="1"/>
</dbReference>
<dbReference type="SMART" id="SM00862">
    <property type="entry name" value="Trans_reg_C"/>
    <property type="match status" value="1"/>
</dbReference>
<keyword evidence="3 5" id="KW-0238">DNA-binding</keyword>
<keyword evidence="1" id="KW-0597">Phosphoprotein</keyword>
<evidence type="ECO:0000259" key="8">
    <source>
        <dbReference type="PROSITE" id="PS51755"/>
    </source>
</evidence>
<comment type="caution">
    <text evidence="4">Lacks conserved residue(s) required for the propagation of feature annotation.</text>
</comment>
<dbReference type="InterPro" id="IPR036388">
    <property type="entry name" value="WH-like_DNA-bd_sf"/>
</dbReference>
<feature type="DNA-binding region" description="OmpR/PhoB-type" evidence="5">
    <location>
        <begin position="71"/>
        <end position="170"/>
    </location>
</feature>
<dbReference type="PROSITE" id="PS51755">
    <property type="entry name" value="OMPR_PHOB"/>
    <property type="match status" value="1"/>
</dbReference>
<sequence length="203" mass="22520">MSGLEVLRWIRANLGDEPTVLFLTARVLEADVVAALDAGADEYIVKPFREIELAARVKALLRRYGHGRKQADLTRVGAYVLDPTMKSVSLRDETVDLTEKEFALAKCLFDNVGRVISRDTLEALAWGRPLDGSSRSLDTHVYRLRQKLTLRPENGFRLSAVYTHGYRLDEVDGASPAASKESGQREMPKEANSVVKPEAVHAA</sequence>
<accession>A0A6P2SR90</accession>
<dbReference type="Gene3D" id="1.10.10.10">
    <property type="entry name" value="Winged helix-like DNA-binding domain superfamily/Winged helix DNA-binding domain"/>
    <property type="match status" value="1"/>
</dbReference>
<dbReference type="Proteomes" id="UP000494170">
    <property type="component" value="Unassembled WGS sequence"/>
</dbReference>
<dbReference type="PROSITE" id="PS50110">
    <property type="entry name" value="RESPONSE_REGULATORY"/>
    <property type="match status" value="1"/>
</dbReference>
<dbReference type="Gene3D" id="3.40.50.2300">
    <property type="match status" value="1"/>
</dbReference>
<dbReference type="InterPro" id="IPR001789">
    <property type="entry name" value="Sig_transdc_resp-reg_receiver"/>
</dbReference>
<proteinExistence type="predicted"/>
<evidence type="ECO:0000256" key="6">
    <source>
        <dbReference type="SAM" id="MobiDB-lite"/>
    </source>
</evidence>
<dbReference type="GO" id="GO:0032993">
    <property type="term" value="C:protein-DNA complex"/>
    <property type="evidence" value="ECO:0007669"/>
    <property type="project" value="TreeGrafter"/>
</dbReference>
<protein>
    <submittedName>
        <fullName evidence="9">Two-component system response regulator</fullName>
    </submittedName>
</protein>
<evidence type="ECO:0000256" key="5">
    <source>
        <dbReference type="PROSITE-ProRule" id="PRU01091"/>
    </source>
</evidence>
<dbReference type="GO" id="GO:0000156">
    <property type="term" value="F:phosphorelay response regulator activity"/>
    <property type="evidence" value="ECO:0007669"/>
    <property type="project" value="TreeGrafter"/>
</dbReference>
<dbReference type="SUPFAM" id="SSF46894">
    <property type="entry name" value="C-terminal effector domain of the bipartite response regulators"/>
    <property type="match status" value="1"/>
</dbReference>
<dbReference type="Pfam" id="PF00072">
    <property type="entry name" value="Response_reg"/>
    <property type="match status" value="1"/>
</dbReference>
<evidence type="ECO:0000259" key="7">
    <source>
        <dbReference type="PROSITE" id="PS50110"/>
    </source>
</evidence>
<dbReference type="PANTHER" id="PTHR48111">
    <property type="entry name" value="REGULATOR OF RPOS"/>
    <property type="match status" value="1"/>
</dbReference>